<dbReference type="InterPro" id="IPR008930">
    <property type="entry name" value="Terpenoid_cyclase/PrenylTrfase"/>
</dbReference>
<dbReference type="Gene3D" id="1.50.10.20">
    <property type="match status" value="1"/>
</dbReference>
<accession>A0A845QH67</accession>
<name>A0A845QH67_9FIRM</name>
<evidence type="ECO:0000313" key="5">
    <source>
        <dbReference type="Proteomes" id="UP000446866"/>
    </source>
</evidence>
<feature type="domain" description="GLUG" evidence="2">
    <location>
        <begin position="2398"/>
        <end position="2420"/>
    </location>
</feature>
<dbReference type="Pfam" id="PF07581">
    <property type="entry name" value="Glug"/>
    <property type="match status" value="2"/>
</dbReference>
<sequence>MRRKTGNRFLVVFLIVTMLISMAPAGVFAADIPEAQTVSEITGSGTEADPYLISDGQQLSSLGGTTLTGCYRLTADIDMEGIDMRPINGLRSGTFDGGGFAIKNLSITSSGNTGLFAELGSGAEVTGVMLENCSITNAVSSGSGYGVGALAGKISGAASISNCGVLNGTIVCTTSQAVNMGGLVGYIGDNCTIESSFARAELTAGSYAYSSSYLGGLVGNISGYCSWTVADCYADVSIDTKNGSGAGLIGQIGNSYSAYTRTIKNSYAAADMVGKDAYLYGFAYAGSSSCAVDIENCYYDSTKYTGDQATNLRSAVIEGKSTKEMESLAGQLGGSFQNQTGSYPILKWQDPNATYSITLQLVPENAKLIFDGEEQQENEDGVYTFSSLPSGSSHSYCVSQRDDITDYGDREGTIVIGKKDITQKITLEQNVYDMSFSLAPGEADLLVKDADGEALTPKDAQKHIYEVVNGTYTYAVSSFGYAPKEGEVTIDRAAKETEIALKANPIYTVTFNYDDEFYGQEIENGKLTVTAGDRSIEPETDGLTYKLPVGYDYSYNFRSSNYAKVTGEISLAEETADGTKTITIPLTAKTAWGGSDDVEAPNKNADGFYEIASGANLAWLAQEVNGVYNSRMQVILTKDIDLGEEQWTPIGSSSSRTFKGVFDGNGHTISGLFIDSESSYQGLFGYVSEAEIKNLTISGSVKGGDYTAGLAAQTGANTVIENCLSSVNVSGKGHVGGLVSYVGGRMLTMTGCAHLGTVSGNGFNVGGLVGRIYYATTITDCYHRGDVINTVGQTGGLVGLIDDYSASVTNCYTIGNVISTGSDTHPAVGKKNSGAVSNLYYLDIVGSDTNAEAKTDAELKSGDFVALLGSGFLKDMEPQINDGYPILSWQDTTPRYQVVLSVEPKDAQLILKDAEGETVAAADEKDGTYTYSLTEGDYKYTAEAFGKTTETGTIHVTAEAGETGISENIILQDALRYRVTFMGIPDGVTAVITVMNGENIMAAEEDGSYLLPEGTYTYTVKAKGYATVKGTISIKDSDTAVPVFMVISTAWDGESMDEPVQKDGVYQISTGEELAWFAAQVNNGTGKNYDAVLTDDINLGENLWQPIGTTSCNYAGTFDGAEHKITGLKVEKDSNYAGLFGYIKGTSSKHAVIENLTIEGDVSSSYGFVGGILGYGDYVDIVNCHNYANVTLTATAYKYYVGGIVGEVEDGSVENCSNYGTISGSQAEKIGGITGYNYYAVVSSCYNAGEVSGKQNVGGVIGHANGKVSDIYNTGTVTGTSGNVGGLVAYAAADIEKGYTIGQVNGGNAAFGTVSSYSASIADIYYLNTLSADSKAQAVSAAQLQELADTLNGDRQPVLWKTAAGTNDGYPILAWQKASEPEAPITLEAAQNVAWEAFEERYLNPDSLEEGMMRLHRQVVRWDKVAHAESYTLSLWREGFVWKNLSEEELAEFRSEALNARQKLMCIDEQKIIDAMTEAEYAFFEQLEDAVQQAKEADGKTESAENKRAEFLLGLVNDGKHDIALGYYVPGVEKIKDVSGVTEETYDFSKDIIEAGEGRYYVTVNPVAEEDSNYVTPEMILLDTAMAADLNAENEDACYNHLRQPYNLRWDGAVAKWSSDSEKADFLSLILYEVTGTKENPTYTVLTQELLAPDATSADFGRYFTADKRYAFAVRAESGQNGMIAGYAMSAQSAYSPEYVVGNPEIPGADTDRSDWIAISSAKEWIDLANVEDKAVSQEDKTSQQTIAWGKKYYLTADIDFAELAAADQTKTKSIGNVTNRFMGTMDGNGYKIKGLTLSNNDAGLFAYIGATGLVYDLTIENANVLFSDNAAVVALNNFGTIASCGVINCNITADTGAVLGGMVSRNYGVIRDSYVEGGSLTSNASSATGHAGFVGANEEGAVIERCWTSMDVTTGSEYAGGFLGLGYGGTIRDCFALGNVSARSYSGGFVGSSVFEGNIYENCYAAGKVTVASGTEGHGFISPRKPDSAFSTDISEEVKNCYYSSESLPDDYAQAKTADELRQNAFLRLLDQGRGIFAQDKEKNDGMPYLVAVKAPEKAKTTEITVKIALAVYDKNSYTFSQLGDEISVTMDSNGNTRVVDLMDAAVEQEKLTYAYKTTETFGRYIHTINDYAVESPDGWMFSINDKLSNVSASLANVKDGDKLLWYEGTTENLFKGPTWDALTKGEAIEWIDISSVEELQALAASSDADTLSKNYRLTCDLDFAGADFSGIGSGNTPFTGVFDGQNYTVSNVKIVGSGNGTGFFNVIYGATIKNLHLVNVDVTGENQVGGLVGIAGAQLDKEDVANNKANLIGNCTVSGKVSAAGKNPGGAGGLVGQNCSEYDKDTLFTIASAIDKCSADVAVTGLYKVGGLVGENGGIITESAAVGTVTAEKGVYTGGFVGDNTGDIYNCHADGDVTGENHTGGFAGFSDGTVKNCYSIGTVTGTEYTGSFAGAISKADFVIGAGKVIVNGTSGQGYNAGFAGELGGQLSGMANQVTIKDAYGNCVSADGVLNICGNQSKFTGEAEKEKLSDMTLSTMKDVSEKLYEMFGVNLSIKNLEDEAKKYDNLSVSESVEAVTVLTLLKEGETPEEGITAVYTVDSAYDKYLAGGESLTLRMNNDTEKPIIIPVELKLTDEVNGTYTKKMTVVLPVSGEKRAALMDAIAASYEKTSDGWTVMDMAVYETLEGKTAKTDEETLQNALNLLIAEAAGDEATASDRARLEIVLRAMGIDSSKLYEVNSLTPIDNSKKLTAMDLLQGGYYGAPWILLSEYQGNVKLTDGQRDALVQILKDNMQDGLFSYQWNGETYHDVDTAAAALAALAPYCDTDAEAKAVVEQILAALKTAQQDNGSFGNANADAMVIIGLLAAGENPFAWKAASGASVVDGMLSYVNKETLKFTYGGSDNALATEQGFRALIALEKYDGQNAYNFYDFGNAAVSPGHATGQGTVEVPPAPDDSHKDITVSVSVESHNGMWLEKKTVTVKEGSTVYHAFVKALDGSGITQVGAEKGYVKSMTKDGVTLGEMTVGANSGWLYKVNGILPDRGLTSWEVHDGDEILWYYTADYQKDPSAGGIIGGGNGDDTDIEDPDTPLDPGPEAVTGLISKMKLTARSAKTSKKNVKVTVKADKTTTEAIKELKEMGYTVKYMYFRSTKKAAGYKSMLTKTGNTYTNTIGKKGQMYYYKVQIRVYDKDGKLVAKTALKQCKYANRLWTKK</sequence>
<dbReference type="InterPro" id="IPR011050">
    <property type="entry name" value="Pectin_lyase_fold/virulence"/>
</dbReference>
<dbReference type="Proteomes" id="UP000446866">
    <property type="component" value="Unassembled WGS sequence"/>
</dbReference>
<dbReference type="Gene3D" id="2.160.20.110">
    <property type="match status" value="5"/>
</dbReference>
<feature type="signal peptide" evidence="1">
    <location>
        <begin position="1"/>
        <end position="29"/>
    </location>
</feature>
<feature type="domain" description="Transcobalamin-like C-terminal" evidence="3">
    <location>
        <begin position="2099"/>
        <end position="2168"/>
    </location>
</feature>
<dbReference type="RefSeq" id="WP_160201752.1">
    <property type="nucleotide sequence ID" value="NZ_QXWK01000012.1"/>
</dbReference>
<proteinExistence type="predicted"/>
<protein>
    <submittedName>
        <fullName evidence="4">DUF4430 domain-containing protein</fullName>
    </submittedName>
</protein>
<gene>
    <name evidence="4" type="ORF">D0435_07385</name>
</gene>
<comment type="caution">
    <text evidence="4">The sequence shown here is derived from an EMBL/GenBank/DDBJ whole genome shotgun (WGS) entry which is preliminary data.</text>
</comment>
<feature type="domain" description="GLUG" evidence="2">
    <location>
        <begin position="1199"/>
        <end position="1223"/>
    </location>
</feature>
<dbReference type="InterPro" id="IPR027954">
    <property type="entry name" value="Transcobalamin-like_C"/>
</dbReference>
<dbReference type="SUPFAM" id="SSF51126">
    <property type="entry name" value="Pectin lyase-like"/>
    <property type="match status" value="1"/>
</dbReference>
<feature type="domain" description="Transcobalamin-like C-terminal" evidence="3">
    <location>
        <begin position="2988"/>
        <end position="3064"/>
    </location>
</feature>
<reference evidence="4 5" key="1">
    <citation type="submission" date="2018-08" db="EMBL/GenBank/DDBJ databases">
        <title>Murine metabolic-syndrome-specific gut microbial biobank.</title>
        <authorList>
            <person name="Liu C."/>
        </authorList>
    </citation>
    <scope>NUCLEOTIDE SEQUENCE [LARGE SCALE GENOMIC DNA]</scope>
    <source>
        <strain evidence="4 5">28</strain>
    </source>
</reference>
<evidence type="ECO:0000259" key="3">
    <source>
        <dbReference type="Pfam" id="PF14478"/>
    </source>
</evidence>
<keyword evidence="5" id="KW-1185">Reference proteome</keyword>
<evidence type="ECO:0000256" key="1">
    <source>
        <dbReference type="SAM" id="SignalP"/>
    </source>
</evidence>
<organism evidence="4 5">
    <name type="scientific">Anaerotruncus colihominis</name>
    <dbReference type="NCBI Taxonomy" id="169435"/>
    <lineage>
        <taxon>Bacteria</taxon>
        <taxon>Bacillati</taxon>
        <taxon>Bacillota</taxon>
        <taxon>Clostridia</taxon>
        <taxon>Eubacteriales</taxon>
        <taxon>Oscillospiraceae</taxon>
        <taxon>Anaerotruncus</taxon>
    </lineage>
</organism>
<dbReference type="EMBL" id="QXWK01000012">
    <property type="protein sequence ID" value="NBH61470.1"/>
    <property type="molecule type" value="Genomic_DNA"/>
</dbReference>
<dbReference type="SUPFAM" id="SSF48239">
    <property type="entry name" value="Terpenoid cyclases/Protein prenyltransferases"/>
    <property type="match status" value="1"/>
</dbReference>
<keyword evidence="1" id="KW-0732">Signal</keyword>
<evidence type="ECO:0000259" key="2">
    <source>
        <dbReference type="Pfam" id="PF07581"/>
    </source>
</evidence>
<feature type="chain" id="PRO_5032534586" evidence="1">
    <location>
        <begin position="30"/>
        <end position="3216"/>
    </location>
</feature>
<dbReference type="Gene3D" id="2.170.130.30">
    <property type="match status" value="2"/>
</dbReference>
<dbReference type="Pfam" id="PF14478">
    <property type="entry name" value="DUF4430"/>
    <property type="match status" value="2"/>
</dbReference>
<dbReference type="InterPro" id="IPR011493">
    <property type="entry name" value="GLUG"/>
</dbReference>
<evidence type="ECO:0000313" key="4">
    <source>
        <dbReference type="EMBL" id="NBH61470.1"/>
    </source>
</evidence>